<feature type="domain" description="Fibronectin type-III" evidence="1">
    <location>
        <begin position="1"/>
        <end position="73"/>
    </location>
</feature>
<dbReference type="InterPro" id="IPR036116">
    <property type="entry name" value="FN3_sf"/>
</dbReference>
<sequence length="73" mass="8223">SVMLRWDSDSSSLEPVRSYIIAYQMRGPNANQRIKEETGITRAAHTVGSLKPYTNYTFYVIAVNSAGRSRPSR</sequence>
<dbReference type="InterPro" id="IPR013783">
    <property type="entry name" value="Ig-like_fold"/>
</dbReference>
<accession>A0A0B6Y313</accession>
<organism evidence="2">
    <name type="scientific">Arion vulgaris</name>
    <dbReference type="NCBI Taxonomy" id="1028688"/>
    <lineage>
        <taxon>Eukaryota</taxon>
        <taxon>Metazoa</taxon>
        <taxon>Spiralia</taxon>
        <taxon>Lophotrochozoa</taxon>
        <taxon>Mollusca</taxon>
        <taxon>Gastropoda</taxon>
        <taxon>Heterobranchia</taxon>
        <taxon>Euthyneura</taxon>
        <taxon>Panpulmonata</taxon>
        <taxon>Eupulmonata</taxon>
        <taxon>Stylommatophora</taxon>
        <taxon>Helicina</taxon>
        <taxon>Arionoidea</taxon>
        <taxon>Arionidae</taxon>
        <taxon>Arion</taxon>
    </lineage>
</organism>
<dbReference type="AlphaFoldDB" id="A0A0B6Y313"/>
<feature type="non-terminal residue" evidence="2">
    <location>
        <position position="1"/>
    </location>
</feature>
<dbReference type="SUPFAM" id="SSF49265">
    <property type="entry name" value="Fibronectin type III"/>
    <property type="match status" value="1"/>
</dbReference>
<evidence type="ECO:0000313" key="2">
    <source>
        <dbReference type="EMBL" id="CEK50504.1"/>
    </source>
</evidence>
<gene>
    <name evidence="2" type="primary">ORF10936</name>
</gene>
<feature type="non-terminal residue" evidence="2">
    <location>
        <position position="73"/>
    </location>
</feature>
<reference evidence="2" key="1">
    <citation type="submission" date="2014-12" db="EMBL/GenBank/DDBJ databases">
        <title>Insight into the proteome of Arion vulgaris.</title>
        <authorList>
            <person name="Aradska J."/>
            <person name="Bulat T."/>
            <person name="Smidak R."/>
            <person name="Sarate P."/>
            <person name="Gangsoo J."/>
            <person name="Sialana F."/>
            <person name="Bilban M."/>
            <person name="Lubec G."/>
        </authorList>
    </citation>
    <scope>NUCLEOTIDE SEQUENCE</scope>
    <source>
        <tissue evidence="2">Skin</tissue>
    </source>
</reference>
<dbReference type="InterPro" id="IPR003961">
    <property type="entry name" value="FN3_dom"/>
</dbReference>
<dbReference type="Pfam" id="PF00041">
    <property type="entry name" value="fn3"/>
    <property type="match status" value="1"/>
</dbReference>
<dbReference type="PROSITE" id="PS50853">
    <property type="entry name" value="FN3"/>
    <property type="match status" value="1"/>
</dbReference>
<protein>
    <recommendedName>
        <fullName evidence="1">Fibronectin type-III domain-containing protein</fullName>
    </recommendedName>
</protein>
<dbReference type="EMBL" id="HACG01003639">
    <property type="protein sequence ID" value="CEK50504.1"/>
    <property type="molecule type" value="Transcribed_RNA"/>
</dbReference>
<evidence type="ECO:0000259" key="1">
    <source>
        <dbReference type="PROSITE" id="PS50853"/>
    </source>
</evidence>
<dbReference type="Gene3D" id="2.60.40.10">
    <property type="entry name" value="Immunoglobulins"/>
    <property type="match status" value="1"/>
</dbReference>
<proteinExistence type="predicted"/>
<dbReference type="CDD" id="cd00063">
    <property type="entry name" value="FN3"/>
    <property type="match status" value="1"/>
</dbReference>
<name>A0A0B6Y313_9EUPU</name>